<protein>
    <submittedName>
        <fullName evidence="1">Uncharacterized protein</fullName>
    </submittedName>
</protein>
<comment type="caution">
    <text evidence="1">The sequence shown here is derived from an EMBL/GenBank/DDBJ whole genome shotgun (WGS) entry which is preliminary data.</text>
</comment>
<proteinExistence type="predicted"/>
<organism evidence="1 2">
    <name type="scientific">Ramalina farinacea</name>
    <dbReference type="NCBI Taxonomy" id="258253"/>
    <lineage>
        <taxon>Eukaryota</taxon>
        <taxon>Fungi</taxon>
        <taxon>Dikarya</taxon>
        <taxon>Ascomycota</taxon>
        <taxon>Pezizomycotina</taxon>
        <taxon>Lecanoromycetes</taxon>
        <taxon>OSLEUM clade</taxon>
        <taxon>Lecanoromycetidae</taxon>
        <taxon>Lecanorales</taxon>
        <taxon>Lecanorineae</taxon>
        <taxon>Ramalinaceae</taxon>
        <taxon>Ramalina</taxon>
    </lineage>
</organism>
<sequence length="226" mass="26318">MHLHRDSIIGNTLNGRLVTFDDGMVWRLVEKLSEKPWEGSFDDDQTVIDPYEAHAVYECEQVTGKQPGQRAIIKVRIEYDQRLSHPDINANLFYRVPEALDPDEVPTDRAKHALGMQLGWNTRNEIEQLQRLTKAGSKVTPKLLAVRIEQQDETLMWEKCDESQYDVRWWMPGGYVVYILMEKLPALGLTQQIFWDLEFSERQAIRASFRKELMSVLPQKASRTID</sequence>
<dbReference type="EMBL" id="JAPUFD010000029">
    <property type="protein sequence ID" value="MDI1493583.1"/>
    <property type="molecule type" value="Genomic_DNA"/>
</dbReference>
<dbReference type="AlphaFoldDB" id="A0AA43QZ53"/>
<gene>
    <name evidence="1" type="ORF">OHK93_005374</name>
</gene>
<name>A0AA43QZ53_9LECA</name>
<evidence type="ECO:0000313" key="1">
    <source>
        <dbReference type="EMBL" id="MDI1493583.1"/>
    </source>
</evidence>
<dbReference type="Proteomes" id="UP001161017">
    <property type="component" value="Unassembled WGS sequence"/>
</dbReference>
<evidence type="ECO:0000313" key="2">
    <source>
        <dbReference type="Proteomes" id="UP001161017"/>
    </source>
</evidence>
<accession>A0AA43QZ53</accession>
<keyword evidence="2" id="KW-1185">Reference proteome</keyword>
<reference evidence="1" key="1">
    <citation type="journal article" date="2023" name="Genome Biol. Evol.">
        <title>First Whole Genome Sequence and Flow Cytometry Genome Size Data for the Lichen-Forming Fungus Ramalina farinacea (Ascomycota).</title>
        <authorList>
            <person name="Llewellyn T."/>
            <person name="Mian S."/>
            <person name="Hill R."/>
            <person name="Leitch I.J."/>
            <person name="Gaya E."/>
        </authorList>
    </citation>
    <scope>NUCLEOTIDE SEQUENCE</scope>
    <source>
        <strain evidence="1">LIQ254RAFAR</strain>
    </source>
</reference>